<evidence type="ECO:0000256" key="6">
    <source>
        <dbReference type="ARBA" id="ARBA00023065"/>
    </source>
</evidence>
<feature type="transmembrane region" description="Helical" evidence="8">
    <location>
        <begin position="343"/>
        <end position="368"/>
    </location>
</feature>
<accession>A0A7S7AXB7</accession>
<dbReference type="Pfam" id="PF02386">
    <property type="entry name" value="TrkH"/>
    <property type="match status" value="1"/>
</dbReference>
<keyword evidence="3" id="KW-1003">Cell membrane</keyword>
<keyword evidence="7 8" id="KW-0472">Membrane</keyword>
<organism evidence="9 10">
    <name type="scientific">Treponema pedis</name>
    <dbReference type="NCBI Taxonomy" id="409322"/>
    <lineage>
        <taxon>Bacteria</taxon>
        <taxon>Pseudomonadati</taxon>
        <taxon>Spirochaetota</taxon>
        <taxon>Spirochaetia</taxon>
        <taxon>Spirochaetales</taxon>
        <taxon>Treponemataceae</taxon>
        <taxon>Treponema</taxon>
    </lineage>
</organism>
<feature type="transmembrane region" description="Helical" evidence="8">
    <location>
        <begin position="126"/>
        <end position="147"/>
    </location>
</feature>
<dbReference type="Proteomes" id="UP000593915">
    <property type="component" value="Chromosome"/>
</dbReference>
<dbReference type="GO" id="GO:0005886">
    <property type="term" value="C:plasma membrane"/>
    <property type="evidence" value="ECO:0007669"/>
    <property type="project" value="UniProtKB-SubCell"/>
</dbReference>
<dbReference type="GO" id="GO:0030001">
    <property type="term" value="P:metal ion transport"/>
    <property type="evidence" value="ECO:0007669"/>
    <property type="project" value="UniProtKB-ARBA"/>
</dbReference>
<comment type="subcellular location">
    <subcellularLocation>
        <location evidence="1">Cell membrane</location>
        <topology evidence="1">Multi-pass membrane protein</topology>
    </subcellularLocation>
</comment>
<dbReference type="GO" id="GO:0008324">
    <property type="term" value="F:monoatomic cation transmembrane transporter activity"/>
    <property type="evidence" value="ECO:0007669"/>
    <property type="project" value="InterPro"/>
</dbReference>
<dbReference type="EMBL" id="CP061839">
    <property type="protein sequence ID" value="QOW62210.1"/>
    <property type="molecule type" value="Genomic_DNA"/>
</dbReference>
<evidence type="ECO:0000256" key="3">
    <source>
        <dbReference type="ARBA" id="ARBA00022475"/>
    </source>
</evidence>
<feature type="transmembrane region" description="Helical" evidence="8">
    <location>
        <begin position="406"/>
        <end position="428"/>
    </location>
</feature>
<feature type="transmembrane region" description="Helical" evidence="8">
    <location>
        <begin position="12"/>
        <end position="32"/>
    </location>
</feature>
<dbReference type="AlphaFoldDB" id="A0A7S7AXB7"/>
<evidence type="ECO:0000256" key="2">
    <source>
        <dbReference type="ARBA" id="ARBA00022448"/>
    </source>
</evidence>
<name>A0A7S7AXB7_9SPIR</name>
<keyword evidence="6" id="KW-0406">Ion transport</keyword>
<evidence type="ECO:0000256" key="4">
    <source>
        <dbReference type="ARBA" id="ARBA00022692"/>
    </source>
</evidence>
<protein>
    <submittedName>
        <fullName evidence="9">Potassium transporter</fullName>
    </submittedName>
</protein>
<feature type="transmembrane region" description="Helical" evidence="8">
    <location>
        <begin position="185"/>
        <end position="208"/>
    </location>
</feature>
<dbReference type="InterPro" id="IPR003445">
    <property type="entry name" value="Cat_transpt"/>
</dbReference>
<proteinExistence type="predicted"/>
<evidence type="ECO:0000256" key="5">
    <source>
        <dbReference type="ARBA" id="ARBA00022989"/>
    </source>
</evidence>
<reference evidence="9 10" key="1">
    <citation type="submission" date="2020-09" db="EMBL/GenBank/DDBJ databases">
        <title>Characterization of Treponema spp. from bovine digital dermatitis in Korea.</title>
        <authorList>
            <person name="Espiritu H.M."/>
            <person name="Cho Y.I."/>
            <person name="Mamuad L."/>
        </authorList>
    </citation>
    <scope>NUCLEOTIDE SEQUENCE [LARGE SCALE GENOMIC DNA]</scope>
    <source>
        <strain evidence="9 10">KS1</strain>
    </source>
</reference>
<evidence type="ECO:0000313" key="10">
    <source>
        <dbReference type="Proteomes" id="UP000593915"/>
    </source>
</evidence>
<feature type="transmembrane region" description="Helical" evidence="8">
    <location>
        <begin position="290"/>
        <end position="323"/>
    </location>
</feature>
<dbReference type="PANTHER" id="PTHR32024">
    <property type="entry name" value="TRK SYSTEM POTASSIUM UPTAKE PROTEIN TRKG-RELATED"/>
    <property type="match status" value="1"/>
</dbReference>
<evidence type="ECO:0000313" key="9">
    <source>
        <dbReference type="EMBL" id="QOW62210.1"/>
    </source>
</evidence>
<evidence type="ECO:0000256" key="1">
    <source>
        <dbReference type="ARBA" id="ARBA00004651"/>
    </source>
</evidence>
<feature type="transmembrane region" description="Helical" evidence="8">
    <location>
        <begin position="44"/>
        <end position="62"/>
    </location>
</feature>
<feature type="transmembrane region" description="Helical" evidence="8">
    <location>
        <begin position="228"/>
        <end position="247"/>
    </location>
</feature>
<gene>
    <name evidence="9" type="ORF">IFE08_10640</name>
</gene>
<keyword evidence="5 8" id="KW-1133">Transmembrane helix</keyword>
<keyword evidence="2" id="KW-0813">Transport</keyword>
<keyword evidence="4 8" id="KW-0812">Transmembrane</keyword>
<sequence length="450" mass="49971">MKKNILSEKITLFLYFILLSLIGSFLLSKSFAYKNGIPCNYIDALFTSVSAVCVTGLSTLSMDIYSRTGFIIIMLLIEFGGLGIITFVSFYIALPTKKVSIVNRKLIRDFFIDDIEYRPRRILKRILTYTLIIQLIGFILLMCGLYLAKDENFIFNALFISISAFCNAGFSTMNNSLSGFAGNKYILSVIMILIILGGIGFAVITNLVQKIKSFFYTKKEYISVHTKIVILTTLFLIITGAVYNFIFEFNYAFNNLPLPQKILNSLFQSITLRTAGFETLPQNKFAPPSTLLHIVFMFIGGSSGSIAGGVKTTTVFIAFLYAFNGDEEVNAVIYKKRQISAQIVNKSITIISRSFIILFCSIFLLALAENVKLTNGTFSSIDIIFECTSAFATVGLSRGITGELNFAAKIIIILTMFIGRTGVFAMALKINKSKNSLNTVSYPKETVMVG</sequence>
<feature type="transmembrane region" description="Helical" evidence="8">
    <location>
        <begin position="69"/>
        <end position="94"/>
    </location>
</feature>
<evidence type="ECO:0000256" key="7">
    <source>
        <dbReference type="ARBA" id="ARBA00023136"/>
    </source>
</evidence>
<evidence type="ECO:0000256" key="8">
    <source>
        <dbReference type="SAM" id="Phobius"/>
    </source>
</evidence>
<dbReference type="PANTHER" id="PTHR32024:SF1">
    <property type="entry name" value="KTR SYSTEM POTASSIUM UPTAKE PROTEIN B"/>
    <property type="match status" value="1"/>
</dbReference>